<dbReference type="Proteomes" id="UP001287286">
    <property type="component" value="Unassembled WGS sequence"/>
</dbReference>
<feature type="compositionally biased region" description="Polar residues" evidence="1">
    <location>
        <begin position="88"/>
        <end position="102"/>
    </location>
</feature>
<evidence type="ECO:0000256" key="1">
    <source>
        <dbReference type="SAM" id="MobiDB-lite"/>
    </source>
</evidence>
<accession>A0ABR0C9A5</accession>
<feature type="compositionally biased region" description="Low complexity" evidence="1">
    <location>
        <begin position="303"/>
        <end position="339"/>
    </location>
</feature>
<evidence type="ECO:0000313" key="4">
    <source>
        <dbReference type="Proteomes" id="UP001287286"/>
    </source>
</evidence>
<comment type="caution">
    <text evidence="3">The sequence shown here is derived from an EMBL/GenBank/DDBJ whole genome shotgun (WGS) entry which is preliminary data.</text>
</comment>
<keyword evidence="2" id="KW-0812">Transmembrane</keyword>
<keyword evidence="4" id="KW-1185">Reference proteome</keyword>
<keyword evidence="2" id="KW-0472">Membrane</keyword>
<reference evidence="3 4" key="1">
    <citation type="journal article" date="2024" name="Microbiol. Resour. Announc.">
        <title>Genome annotations for the ascomycete fungi Trichoderma harzianum, Trichoderma aggressivum, and Purpureocillium lilacinum.</title>
        <authorList>
            <person name="Beijen E.P.W."/>
            <person name="Ohm R.A."/>
        </authorList>
    </citation>
    <scope>NUCLEOTIDE SEQUENCE [LARGE SCALE GENOMIC DNA]</scope>
    <source>
        <strain evidence="3 4">CBS 150709</strain>
    </source>
</reference>
<evidence type="ECO:0000313" key="3">
    <source>
        <dbReference type="EMBL" id="KAK4092528.1"/>
    </source>
</evidence>
<protein>
    <submittedName>
        <fullName evidence="3">Uncharacterized protein</fullName>
    </submittedName>
</protein>
<feature type="region of interest" description="Disordered" evidence="1">
    <location>
        <begin position="75"/>
        <end position="103"/>
    </location>
</feature>
<evidence type="ECO:0000256" key="2">
    <source>
        <dbReference type="SAM" id="Phobius"/>
    </source>
</evidence>
<organism evidence="3 4">
    <name type="scientific">Purpureocillium lilacinum</name>
    <name type="common">Paecilomyces lilacinus</name>
    <dbReference type="NCBI Taxonomy" id="33203"/>
    <lineage>
        <taxon>Eukaryota</taxon>
        <taxon>Fungi</taxon>
        <taxon>Dikarya</taxon>
        <taxon>Ascomycota</taxon>
        <taxon>Pezizomycotina</taxon>
        <taxon>Sordariomycetes</taxon>
        <taxon>Hypocreomycetidae</taxon>
        <taxon>Hypocreales</taxon>
        <taxon>Ophiocordycipitaceae</taxon>
        <taxon>Purpureocillium</taxon>
    </lineage>
</organism>
<sequence>MGAACRTAGPVLSPGAPAESDRCYGCPPVHLSPANSISHRPIAPGTKPDGRLKTTDTRCCLGWVGDLPDPYEYLRGQSPSTIDDARQDSGQLDPSQLACSSESDSRDPIVTFLRCPASLALGDINIIIVQRRSPFFAATTGRVARPASRGRATERRRRVVPARKPCRGDPLISWVLSLWLANAVTGKGRGRVAERPVPKRDCFVNVVVVVVVVVVVAVESTALASVAGSRFPRCLPLAPHRTATHRTGRAPRLEAEPTAPPPLFLASALNWELQLPAATLQRPDQDSPPASCQPRPQRRRRSPAAAPAPCASTTRPATSSSPPAFSTSTRLLQLQLRLRPTTEPRLGPPPAERALVTPPPRAAAAVTSKPPVASPLRAIN</sequence>
<feature type="region of interest" description="Disordered" evidence="1">
    <location>
        <begin position="279"/>
        <end position="380"/>
    </location>
</feature>
<feature type="transmembrane region" description="Helical" evidence="2">
    <location>
        <begin position="202"/>
        <end position="227"/>
    </location>
</feature>
<dbReference type="EMBL" id="JAWRVI010000008">
    <property type="protein sequence ID" value="KAK4092528.1"/>
    <property type="molecule type" value="Genomic_DNA"/>
</dbReference>
<gene>
    <name evidence="3" type="ORF">Purlil1_3149</name>
</gene>
<feature type="compositionally biased region" description="Pro residues" evidence="1">
    <location>
        <begin position="346"/>
        <end position="361"/>
    </location>
</feature>
<name>A0ABR0C9A5_PURLI</name>
<keyword evidence="2" id="KW-1133">Transmembrane helix</keyword>
<proteinExistence type="predicted"/>